<dbReference type="SUPFAM" id="SSF51306">
    <property type="entry name" value="LexA/Signal peptidase"/>
    <property type="match status" value="1"/>
</dbReference>
<keyword evidence="8" id="KW-0645">Protease</keyword>
<protein>
    <recommendedName>
        <fullName evidence="5">signal peptidase I</fullName>
        <ecNumber evidence="5">3.4.21.89</ecNumber>
    </recommendedName>
</protein>
<dbReference type="Pfam" id="PF10502">
    <property type="entry name" value="Peptidase_S26"/>
    <property type="match status" value="1"/>
</dbReference>
<evidence type="ECO:0000256" key="10">
    <source>
        <dbReference type="ARBA" id="ARBA00022946"/>
    </source>
</evidence>
<evidence type="ECO:0000256" key="1">
    <source>
        <dbReference type="ARBA" id="ARBA00000677"/>
    </source>
</evidence>
<evidence type="ECO:0000256" key="9">
    <source>
        <dbReference type="ARBA" id="ARBA00022801"/>
    </source>
</evidence>
<evidence type="ECO:0000256" key="11">
    <source>
        <dbReference type="ARBA" id="ARBA00023136"/>
    </source>
</evidence>
<dbReference type="InterPro" id="IPR019758">
    <property type="entry name" value="Pept_S26A_signal_pept_1_CS"/>
</dbReference>
<dbReference type="InterPro" id="IPR036286">
    <property type="entry name" value="LexA/Signal_pep-like_sf"/>
</dbReference>
<proteinExistence type="inferred from homology"/>
<dbReference type="PROSITE" id="PS00761">
    <property type="entry name" value="SPASE_I_3"/>
    <property type="match status" value="1"/>
</dbReference>
<sequence>MAIRSTIVFSGYIAQNLVACASTKAANAASNCRFLHECAAARSRLKPDPTSYPSEFRQRPRPTKPKSPPYRFSSTSAYSTIAAEVFGGQTQSPLVVGLISLLKATTSSSVSSSYTSSCLTGVFGISPVKPGTIIPFLQTSKWLPCSQPSIGHSSNLVDKGGTAAVAQTDSSSSNMVASKGPVVDRSKIASVAGASSAVMSENLKVSKSGWLSKLLNVSSDDAKAAFTALSVSILFKSSLAEPRSIPSTSMYPTLDVGDRIMAEKVSYVFRKPEVSDIVIFKAPQILQNYGFGSGDVFIKRIVAKAGDWVEVRDGKLLVNGVAQDEEFVLEPLAYEMEPVLVPEGYVFVLGDNRNNSFDSHNWGPLPVKNILGRSAFRYWPPSKVSTTVLDSPVTKQTSVSTGVSSPLVVMSVNESQSLFTFFRNIFEFHHFHPLLLLLIIFTSFTQSSSTSQPIPAFNISHFLYPFSNGFVFQQNPSEPQPAPPFFKDVLKEIAKKQKWDLEDIRVSKLDVNKLKFGDLRRYEFRVRFGRNDFVFKLLDQVSSWKRLDGVQNESDFQALVREYSSNAVLDTLEIQGPVHLRVRGDHELTLNLPSNHSLPGLKNIKIGEGITVEIKGAEEISLYHPTDLLGKFKGSDLSSTLKRSGVGYLWPASCMAWPSIWIVGSATVSAYRTQNPESFIKTAFFSNKTVGLLPWKCYSRLIEVPVRVSPLNFLNPRIALLERVLLTFLGHKANQTARLSSVKVKITESSTFRFQLELERDIHGNDSYWSSVAEWRTRPTVERLWFDVVGRLDAEVMKPLSVKKFRPFIEVDSKALSNLFSNLSFTKFPSMLVPQEALTLDVKW</sequence>
<evidence type="ECO:0000259" key="14">
    <source>
        <dbReference type="Pfam" id="PF10502"/>
    </source>
</evidence>
<keyword evidence="11" id="KW-0472">Membrane</keyword>
<dbReference type="GO" id="GO:0006465">
    <property type="term" value="P:signal peptide processing"/>
    <property type="evidence" value="ECO:0007669"/>
    <property type="project" value="InterPro"/>
</dbReference>
<feature type="region of interest" description="Disordered" evidence="13">
    <location>
        <begin position="46"/>
        <end position="71"/>
    </location>
</feature>
<evidence type="ECO:0000313" key="16">
    <source>
        <dbReference type="Proteomes" id="UP001161247"/>
    </source>
</evidence>
<keyword evidence="6" id="KW-0150">Chloroplast</keyword>
<evidence type="ECO:0000256" key="13">
    <source>
        <dbReference type="SAM" id="MobiDB-lite"/>
    </source>
</evidence>
<dbReference type="PANTHER" id="PTHR34454:SF3">
    <property type="entry name" value="PEPTIDASE I, PUTATIVE-RELATED"/>
    <property type="match status" value="1"/>
</dbReference>
<evidence type="ECO:0000313" key="15">
    <source>
        <dbReference type="EMBL" id="CAI9116614.1"/>
    </source>
</evidence>
<dbReference type="PROSITE" id="PS00501">
    <property type="entry name" value="SPASE_I_1"/>
    <property type="match status" value="1"/>
</dbReference>
<evidence type="ECO:0000256" key="2">
    <source>
        <dbReference type="ARBA" id="ARBA00004229"/>
    </source>
</evidence>
<dbReference type="PANTHER" id="PTHR34454">
    <property type="entry name" value="TUNICAMYCIN INDUCED PROTEIN"/>
    <property type="match status" value="1"/>
</dbReference>
<feature type="active site" evidence="12">
    <location>
        <position position="299"/>
    </location>
</feature>
<dbReference type="PRINTS" id="PR00727">
    <property type="entry name" value="LEADERPTASE"/>
</dbReference>
<dbReference type="EC" id="3.4.21.89" evidence="5"/>
<evidence type="ECO:0000256" key="8">
    <source>
        <dbReference type="ARBA" id="ARBA00022670"/>
    </source>
</evidence>
<dbReference type="Gene3D" id="2.10.109.10">
    <property type="entry name" value="Umud Fragment, subunit A"/>
    <property type="match status" value="1"/>
</dbReference>
<evidence type="ECO:0000256" key="4">
    <source>
        <dbReference type="ARBA" id="ARBA00009370"/>
    </source>
</evidence>
<organism evidence="15 16">
    <name type="scientific">Oldenlandia corymbosa var. corymbosa</name>
    <dbReference type="NCBI Taxonomy" id="529605"/>
    <lineage>
        <taxon>Eukaryota</taxon>
        <taxon>Viridiplantae</taxon>
        <taxon>Streptophyta</taxon>
        <taxon>Embryophyta</taxon>
        <taxon>Tracheophyta</taxon>
        <taxon>Spermatophyta</taxon>
        <taxon>Magnoliopsida</taxon>
        <taxon>eudicotyledons</taxon>
        <taxon>Gunneridae</taxon>
        <taxon>Pentapetalae</taxon>
        <taxon>asterids</taxon>
        <taxon>lamiids</taxon>
        <taxon>Gentianales</taxon>
        <taxon>Rubiaceae</taxon>
        <taxon>Rubioideae</taxon>
        <taxon>Spermacoceae</taxon>
        <taxon>Hedyotis-Oldenlandia complex</taxon>
        <taxon>Oldenlandia</taxon>
    </lineage>
</organism>
<evidence type="ECO:0000256" key="12">
    <source>
        <dbReference type="PIRSR" id="PIRSR600223-1"/>
    </source>
</evidence>
<feature type="active site" evidence="12">
    <location>
        <position position="249"/>
    </location>
</feature>
<keyword evidence="16" id="KW-1185">Reference proteome</keyword>
<dbReference type="GO" id="GO:0004252">
    <property type="term" value="F:serine-type endopeptidase activity"/>
    <property type="evidence" value="ECO:0007669"/>
    <property type="project" value="InterPro"/>
</dbReference>
<keyword evidence="10" id="KW-0809">Transit peptide</keyword>
<comment type="similarity">
    <text evidence="4">Belongs to the peptidase S26 family.</text>
</comment>
<name>A0AAV1EA73_OLDCO</name>
<keyword evidence="7" id="KW-0934">Plastid</keyword>
<evidence type="ECO:0000256" key="5">
    <source>
        <dbReference type="ARBA" id="ARBA00013208"/>
    </source>
</evidence>
<dbReference type="InterPro" id="IPR019533">
    <property type="entry name" value="Peptidase_S26"/>
</dbReference>
<dbReference type="Proteomes" id="UP001161247">
    <property type="component" value="Chromosome 8"/>
</dbReference>
<dbReference type="FunFam" id="2.10.109.10:FF:000012">
    <property type="entry name" value="Peptidase/ serine-type peptidase"/>
    <property type="match status" value="1"/>
</dbReference>
<accession>A0AAV1EA73</accession>
<comment type="subcellular location">
    <subcellularLocation>
        <location evidence="3">Membrane</location>
    </subcellularLocation>
    <subcellularLocation>
        <location evidence="2">Plastid</location>
        <location evidence="2">Chloroplast</location>
    </subcellularLocation>
</comment>
<evidence type="ECO:0000256" key="6">
    <source>
        <dbReference type="ARBA" id="ARBA00022528"/>
    </source>
</evidence>
<keyword evidence="9" id="KW-0378">Hydrolase</keyword>
<dbReference type="GO" id="GO:0016020">
    <property type="term" value="C:membrane"/>
    <property type="evidence" value="ECO:0007669"/>
    <property type="project" value="UniProtKB-SubCell"/>
</dbReference>
<comment type="catalytic activity">
    <reaction evidence="1">
        <text>Cleavage of hydrophobic, N-terminal signal or leader sequences from secreted and periplasmic proteins.</text>
        <dbReference type="EC" id="3.4.21.89"/>
    </reaction>
</comment>
<reference evidence="15" key="1">
    <citation type="submission" date="2023-03" db="EMBL/GenBank/DDBJ databases">
        <authorList>
            <person name="Julca I."/>
        </authorList>
    </citation>
    <scope>NUCLEOTIDE SEQUENCE</scope>
</reference>
<dbReference type="CDD" id="cd06530">
    <property type="entry name" value="S26_SPase_I"/>
    <property type="match status" value="1"/>
</dbReference>
<dbReference type="AlphaFoldDB" id="A0AAV1EA73"/>
<evidence type="ECO:0000256" key="3">
    <source>
        <dbReference type="ARBA" id="ARBA00004370"/>
    </source>
</evidence>
<dbReference type="NCBIfam" id="TIGR02227">
    <property type="entry name" value="sigpep_I_bact"/>
    <property type="match status" value="1"/>
</dbReference>
<dbReference type="GO" id="GO:0009534">
    <property type="term" value="C:chloroplast thylakoid"/>
    <property type="evidence" value="ECO:0007669"/>
    <property type="project" value="UniProtKB-ARBA"/>
</dbReference>
<dbReference type="InterPro" id="IPR053283">
    <property type="entry name" value="TUNICAMYCIN_INDUCED_1"/>
</dbReference>
<dbReference type="EMBL" id="OX459125">
    <property type="protein sequence ID" value="CAI9116614.1"/>
    <property type="molecule type" value="Genomic_DNA"/>
</dbReference>
<dbReference type="GO" id="GO:0009003">
    <property type="term" value="F:signal peptidase activity"/>
    <property type="evidence" value="ECO:0007669"/>
    <property type="project" value="UniProtKB-EC"/>
</dbReference>
<dbReference type="InterPro" id="IPR019756">
    <property type="entry name" value="Pept_S26A_signal_pept_1_Ser-AS"/>
</dbReference>
<evidence type="ECO:0000256" key="7">
    <source>
        <dbReference type="ARBA" id="ARBA00022640"/>
    </source>
</evidence>
<dbReference type="InterPro" id="IPR000223">
    <property type="entry name" value="Pept_S26A_signal_pept_1"/>
</dbReference>
<feature type="domain" description="Peptidase S26" evidence="14">
    <location>
        <begin position="222"/>
        <end position="379"/>
    </location>
</feature>
<gene>
    <name evidence="15" type="ORF">OLC1_LOCUS22867</name>
</gene>